<evidence type="ECO:0000313" key="14">
    <source>
        <dbReference type="Proteomes" id="UP000610558"/>
    </source>
</evidence>
<dbReference type="RefSeq" id="WP_190764024.1">
    <property type="nucleotide sequence ID" value="NZ_JACXLD010000003.1"/>
</dbReference>
<dbReference type="InterPro" id="IPR009721">
    <property type="entry name" value="O-acyltransferase_WSD1_C"/>
</dbReference>
<comment type="similarity">
    <text evidence="3">Belongs to the long-chain O-acyltransferase family.</text>
</comment>
<dbReference type="InterPro" id="IPR004255">
    <property type="entry name" value="O-acyltransferase_WSD1_N"/>
</dbReference>
<evidence type="ECO:0000256" key="9">
    <source>
        <dbReference type="ARBA" id="ARBA00023315"/>
    </source>
</evidence>
<dbReference type="Proteomes" id="UP000610558">
    <property type="component" value="Unassembled WGS sequence"/>
</dbReference>
<dbReference type="Gene3D" id="3.30.559.30">
    <property type="entry name" value="Nonribosomal peptide synthetase, condensation domain"/>
    <property type="match status" value="1"/>
</dbReference>
<dbReference type="Gene3D" id="3.30.559.10">
    <property type="entry name" value="Chloramphenicol acetyltransferase-like domain"/>
    <property type="match status" value="1"/>
</dbReference>
<reference evidence="13" key="1">
    <citation type="submission" date="2020-09" db="EMBL/GenBank/DDBJ databases">
        <authorList>
            <person name="Yoon J.-W."/>
        </authorList>
    </citation>
    <scope>NUCLEOTIDE SEQUENCE</scope>
    <source>
        <strain evidence="13">KMU-158</strain>
    </source>
</reference>
<dbReference type="Pfam" id="PF06974">
    <property type="entry name" value="WS_DGAT_C"/>
    <property type="match status" value="1"/>
</dbReference>
<comment type="catalytic activity">
    <reaction evidence="10">
        <text>an acyl-CoA + a 1,2-diacyl-sn-glycerol = a triacyl-sn-glycerol + CoA</text>
        <dbReference type="Rhea" id="RHEA:10868"/>
        <dbReference type="ChEBI" id="CHEBI:17815"/>
        <dbReference type="ChEBI" id="CHEBI:57287"/>
        <dbReference type="ChEBI" id="CHEBI:58342"/>
        <dbReference type="ChEBI" id="CHEBI:64615"/>
        <dbReference type="EC" id="2.3.1.20"/>
    </reaction>
</comment>
<dbReference type="EMBL" id="JACXLD010000003">
    <property type="protein sequence ID" value="MBD2858810.1"/>
    <property type="molecule type" value="Genomic_DNA"/>
</dbReference>
<dbReference type="AlphaFoldDB" id="A0A927C057"/>
<evidence type="ECO:0000256" key="5">
    <source>
        <dbReference type="ARBA" id="ARBA00022516"/>
    </source>
</evidence>
<evidence type="ECO:0000256" key="3">
    <source>
        <dbReference type="ARBA" id="ARBA00009587"/>
    </source>
</evidence>
<dbReference type="GO" id="GO:0006071">
    <property type="term" value="P:glycerol metabolic process"/>
    <property type="evidence" value="ECO:0007669"/>
    <property type="project" value="UniProtKB-KW"/>
</dbReference>
<keyword evidence="5" id="KW-0444">Lipid biosynthesis</keyword>
<dbReference type="GO" id="GO:0001666">
    <property type="term" value="P:response to hypoxia"/>
    <property type="evidence" value="ECO:0007669"/>
    <property type="project" value="TreeGrafter"/>
</dbReference>
<gene>
    <name evidence="13" type="ORF">IB286_07275</name>
</gene>
<keyword evidence="14" id="KW-1185">Reference proteome</keyword>
<dbReference type="PANTHER" id="PTHR31650:SF1">
    <property type="entry name" value="WAX ESTER SYNTHASE_DIACYLGLYCEROL ACYLTRANSFERASE 4-RELATED"/>
    <property type="match status" value="1"/>
</dbReference>
<sequence>MGDRKLSILDTSFLQLESAQTPMHVAGLLIFDLPEGAGKEFVSELVARFRGCKVFRPPWNYCLQRPGRLQFKPVLKENFDIDMEYHVRHLALPFPGGERELGQLISRIHSQRLDFRRPLWELHVIEGLENNRFAVYIKIHHCLADGVSATKLLFEGLSASANDPAQMPFWAAAKKERSKKPVLKERSKLTLPKIPNLDGAIDIAKEAGRTWFSSGDELVSLRSAPMTMLNQRIHGQRRFATFAVEMARIKNLAKAAECSLNDIVLALCGTVLREYLETHDALPRESLTTNIPVSLHKPGTREIKNDIALILATLGTNIADDQSRLEAIMDSTNDAKERLRALPDGAQGVFGSLALVPYTATVLFGLAGRIRPTFNIVVSNVPGPNETRYLFGAPLRHLYPVSIPTHGSAINFTCFSYDGVLNFGLTACRDTVPHMQQMAVGLGDALERYEAIYLK</sequence>
<evidence type="ECO:0000259" key="11">
    <source>
        <dbReference type="Pfam" id="PF03007"/>
    </source>
</evidence>
<keyword evidence="7" id="KW-0319">Glycerol metabolism</keyword>
<evidence type="ECO:0000256" key="1">
    <source>
        <dbReference type="ARBA" id="ARBA00004771"/>
    </source>
</evidence>
<feature type="domain" description="O-acyltransferase WSD1-like N-terminal" evidence="11">
    <location>
        <begin position="6"/>
        <end position="264"/>
    </location>
</feature>
<evidence type="ECO:0000256" key="4">
    <source>
        <dbReference type="ARBA" id="ARBA00013244"/>
    </source>
</evidence>
<evidence type="ECO:0000256" key="10">
    <source>
        <dbReference type="ARBA" id="ARBA00048109"/>
    </source>
</evidence>
<dbReference type="PANTHER" id="PTHR31650">
    <property type="entry name" value="O-ACYLTRANSFERASE (WSD1-LIKE) FAMILY PROTEIN"/>
    <property type="match status" value="1"/>
</dbReference>
<organism evidence="13 14">
    <name type="scientific">Spongiibacter pelagi</name>
    <dbReference type="NCBI Taxonomy" id="2760804"/>
    <lineage>
        <taxon>Bacteria</taxon>
        <taxon>Pseudomonadati</taxon>
        <taxon>Pseudomonadota</taxon>
        <taxon>Gammaproteobacteria</taxon>
        <taxon>Cellvibrionales</taxon>
        <taxon>Spongiibacteraceae</taxon>
        <taxon>Spongiibacter</taxon>
    </lineage>
</organism>
<accession>A0A927C057</accession>
<dbReference type="SUPFAM" id="SSF52777">
    <property type="entry name" value="CoA-dependent acyltransferases"/>
    <property type="match status" value="1"/>
</dbReference>
<dbReference type="NCBIfam" id="TIGR02946">
    <property type="entry name" value="acyl_WS_DGAT"/>
    <property type="match status" value="1"/>
</dbReference>
<dbReference type="InterPro" id="IPR023213">
    <property type="entry name" value="CAT-like_dom_sf"/>
</dbReference>
<dbReference type="GO" id="GO:0019432">
    <property type="term" value="P:triglyceride biosynthetic process"/>
    <property type="evidence" value="ECO:0007669"/>
    <property type="project" value="TreeGrafter"/>
</dbReference>
<protein>
    <recommendedName>
        <fullName evidence="4">diacylglycerol O-acyltransferase</fullName>
        <ecNumber evidence="4">2.3.1.20</ecNumber>
    </recommendedName>
</protein>
<evidence type="ECO:0000256" key="7">
    <source>
        <dbReference type="ARBA" id="ARBA00022798"/>
    </source>
</evidence>
<evidence type="ECO:0000256" key="6">
    <source>
        <dbReference type="ARBA" id="ARBA00022679"/>
    </source>
</evidence>
<dbReference type="EC" id="2.3.1.20" evidence="4"/>
<comment type="pathway">
    <text evidence="1">Glycerolipid metabolism; triacylglycerol biosynthesis.</text>
</comment>
<comment type="pathway">
    <text evidence="2">Lipid metabolism.</text>
</comment>
<keyword evidence="6" id="KW-0808">Transferase</keyword>
<evidence type="ECO:0000259" key="12">
    <source>
        <dbReference type="Pfam" id="PF06974"/>
    </source>
</evidence>
<dbReference type="GO" id="GO:0004144">
    <property type="term" value="F:diacylglycerol O-acyltransferase activity"/>
    <property type="evidence" value="ECO:0007669"/>
    <property type="project" value="UniProtKB-EC"/>
</dbReference>
<name>A0A927C057_9GAMM</name>
<evidence type="ECO:0000256" key="8">
    <source>
        <dbReference type="ARBA" id="ARBA00023098"/>
    </source>
</evidence>
<proteinExistence type="inferred from homology"/>
<feature type="domain" description="O-acyltransferase WSD1 C-terminal" evidence="12">
    <location>
        <begin position="305"/>
        <end position="448"/>
    </location>
</feature>
<keyword evidence="8" id="KW-0443">Lipid metabolism</keyword>
<dbReference type="GO" id="GO:0051701">
    <property type="term" value="P:biological process involved in interaction with host"/>
    <property type="evidence" value="ECO:0007669"/>
    <property type="project" value="TreeGrafter"/>
</dbReference>
<evidence type="ECO:0000313" key="13">
    <source>
        <dbReference type="EMBL" id="MBD2858810.1"/>
    </source>
</evidence>
<dbReference type="InterPro" id="IPR014292">
    <property type="entry name" value="Acyl_transf_WS/DGAT"/>
</dbReference>
<dbReference type="InterPro" id="IPR045034">
    <property type="entry name" value="O-acyltransferase_WSD1-like"/>
</dbReference>
<dbReference type="GO" id="GO:0071731">
    <property type="term" value="P:response to nitric oxide"/>
    <property type="evidence" value="ECO:0007669"/>
    <property type="project" value="TreeGrafter"/>
</dbReference>
<keyword evidence="9" id="KW-0012">Acyltransferase</keyword>
<evidence type="ECO:0000256" key="2">
    <source>
        <dbReference type="ARBA" id="ARBA00005189"/>
    </source>
</evidence>
<comment type="caution">
    <text evidence="13">The sequence shown here is derived from an EMBL/GenBank/DDBJ whole genome shotgun (WGS) entry which is preliminary data.</text>
</comment>
<dbReference type="GO" id="GO:0005886">
    <property type="term" value="C:plasma membrane"/>
    <property type="evidence" value="ECO:0007669"/>
    <property type="project" value="TreeGrafter"/>
</dbReference>
<dbReference type="Pfam" id="PF03007">
    <property type="entry name" value="WS_DGAT_cat"/>
    <property type="match status" value="1"/>
</dbReference>